<comment type="similarity">
    <text evidence="3">Belongs to the AAA ATPase family.</text>
</comment>
<keyword evidence="1 3" id="KW-0547">Nucleotide-binding</keyword>
<gene>
    <name evidence="5" type="ORF">SNOG_02147</name>
</gene>
<dbReference type="HOGENOM" id="CLU_000688_10_0_1"/>
<dbReference type="InParanoid" id="Q0V1G7"/>
<dbReference type="FunFam" id="1.10.8.60:FF:000257">
    <property type="entry name" value="Transitional endoplasmic reticulum ATPase TER94-like Protein"/>
    <property type="match status" value="1"/>
</dbReference>
<dbReference type="eggNOG" id="KOG0730">
    <property type="taxonomic scope" value="Eukaryota"/>
</dbReference>
<dbReference type="Gene3D" id="1.10.8.60">
    <property type="match status" value="2"/>
</dbReference>
<dbReference type="AlphaFoldDB" id="Q0V1G7"/>
<keyword evidence="2 3" id="KW-0067">ATP-binding</keyword>
<dbReference type="KEGG" id="pno:SNOG_02147"/>
<dbReference type="PANTHER" id="PTHR23077">
    <property type="entry name" value="AAA-FAMILY ATPASE"/>
    <property type="match status" value="1"/>
</dbReference>
<dbReference type="Pfam" id="PF17862">
    <property type="entry name" value="AAA_lid_3"/>
    <property type="match status" value="1"/>
</dbReference>
<dbReference type="InterPro" id="IPR027417">
    <property type="entry name" value="P-loop_NTPase"/>
</dbReference>
<dbReference type="InterPro" id="IPR009010">
    <property type="entry name" value="Asp_de-COase-like_dom_sf"/>
</dbReference>
<evidence type="ECO:0000256" key="1">
    <source>
        <dbReference type="ARBA" id="ARBA00022741"/>
    </source>
</evidence>
<dbReference type="SMART" id="SM00382">
    <property type="entry name" value="AAA"/>
    <property type="match status" value="2"/>
</dbReference>
<dbReference type="GO" id="GO:0005524">
    <property type="term" value="F:ATP binding"/>
    <property type="evidence" value="ECO:0007669"/>
    <property type="project" value="UniProtKB-KW"/>
</dbReference>
<dbReference type="SUPFAM" id="SSF50692">
    <property type="entry name" value="ADC-like"/>
    <property type="match status" value="1"/>
</dbReference>
<dbReference type="RefSeq" id="XP_001792765.1">
    <property type="nucleotide sequence ID" value="XM_001792713.1"/>
</dbReference>
<dbReference type="SUPFAM" id="SSF52540">
    <property type="entry name" value="P-loop containing nucleoside triphosphate hydrolases"/>
    <property type="match status" value="2"/>
</dbReference>
<dbReference type="FunFam" id="3.40.50.300:FF:002219">
    <property type="entry name" value="Transitional endoplasmic reticulum ATPase"/>
    <property type="match status" value="1"/>
</dbReference>
<dbReference type="InterPro" id="IPR041569">
    <property type="entry name" value="AAA_lid_3"/>
</dbReference>
<evidence type="ECO:0000259" key="4">
    <source>
        <dbReference type="SMART" id="SM00382"/>
    </source>
</evidence>
<evidence type="ECO:0000256" key="2">
    <source>
        <dbReference type="ARBA" id="ARBA00022840"/>
    </source>
</evidence>
<accession>Q0V1G7</accession>
<dbReference type="InterPro" id="IPR003959">
    <property type="entry name" value="ATPase_AAA_core"/>
</dbReference>
<sequence length="663" mass="73132">MNAGTPFALRPLERNPLSASGNALEGAFRIYLSQREQKTLGLTNGDLVRLRTSTGFKGYAVAWLASQTNPGNKAIAKVTDLLREQYGLTLDDPVFVDKASDSWKPLKSIEISVPEPAQQKFASSEELLYWLKRDGIGGLDGHIATIDRILAFLTSAALNLSDQYLLGPTALLLHGPEGTGKSLLLERLAECPWQQVIRVNLETHPKGQVKAISDTFEDARDHQPCLILMDNLDKFLEKADTLVTKLRTELAKLEGTQVVVAAAARSVYDIDSSLRTTSAFKTELELFPPNVRQREDVLRQILGPGRKTGNIDFASLAARTHGFVGRDIHKLCGLARNGRVQRAYDSLDDDQKGLLGEILEKTDFVTQEDFDAVIDQIQPTVLKESILEVPKVRWTDIAGLDHVRALLEAITIRPFRYPDLDVKFGGPQSRKGVLLYGPPGCAKTLIAQAVATESNQNFLAVKGSELIKMYVGESERAIRDIFRRARAAKPCIIFFDEIDSIGKSREKTQDSGLNVVTTLLNEMDGIEALKDVFIIGATNRPDILDSALIRTGRFDAHIHIGLPTEEARIQILQIHTRKRPLAPDVDLGVVAARTEGSSGADISGLCAVAVELAISGYEKAPECEPLIRMCHFEQALDQHVPHTVKEEAERYRNWRPGKSLTVG</sequence>
<dbReference type="GO" id="GO:0016887">
    <property type="term" value="F:ATP hydrolysis activity"/>
    <property type="evidence" value="ECO:0000318"/>
    <property type="project" value="GO_Central"/>
</dbReference>
<dbReference type="GeneID" id="5969615"/>
<organism evidence="5 6">
    <name type="scientific">Phaeosphaeria nodorum (strain SN15 / ATCC MYA-4574 / FGSC 10173)</name>
    <name type="common">Glume blotch fungus</name>
    <name type="synonym">Parastagonospora nodorum</name>
    <dbReference type="NCBI Taxonomy" id="321614"/>
    <lineage>
        <taxon>Eukaryota</taxon>
        <taxon>Fungi</taxon>
        <taxon>Dikarya</taxon>
        <taxon>Ascomycota</taxon>
        <taxon>Pezizomycotina</taxon>
        <taxon>Dothideomycetes</taxon>
        <taxon>Pleosporomycetidae</taxon>
        <taxon>Pleosporales</taxon>
        <taxon>Pleosporineae</taxon>
        <taxon>Phaeosphaeriaceae</taxon>
        <taxon>Parastagonospora</taxon>
    </lineage>
</organism>
<dbReference type="Proteomes" id="UP000001055">
    <property type="component" value="Unassembled WGS sequence"/>
</dbReference>
<dbReference type="VEuPathDB" id="FungiDB:JI435_021470"/>
<dbReference type="EMBL" id="CH445327">
    <property type="protein sequence ID" value="EAT90359.2"/>
    <property type="molecule type" value="Genomic_DNA"/>
</dbReference>
<feature type="domain" description="AAA+ ATPase" evidence="4">
    <location>
        <begin position="167"/>
        <end position="290"/>
    </location>
</feature>
<name>Q0V1G7_PHANO</name>
<dbReference type="InterPro" id="IPR003593">
    <property type="entry name" value="AAA+_ATPase"/>
</dbReference>
<evidence type="ECO:0000313" key="5">
    <source>
        <dbReference type="EMBL" id="EAT90359.2"/>
    </source>
</evidence>
<dbReference type="GO" id="GO:0005737">
    <property type="term" value="C:cytoplasm"/>
    <property type="evidence" value="ECO:0000318"/>
    <property type="project" value="GO_Central"/>
</dbReference>
<reference evidence="6" key="1">
    <citation type="journal article" date="2007" name="Plant Cell">
        <title>Dothideomycete-plant interactions illuminated by genome sequencing and EST analysis of the wheat pathogen Stagonospora nodorum.</title>
        <authorList>
            <person name="Hane J.K."/>
            <person name="Lowe R.G."/>
            <person name="Solomon P.S."/>
            <person name="Tan K.C."/>
            <person name="Schoch C.L."/>
            <person name="Spatafora J.W."/>
            <person name="Crous P.W."/>
            <person name="Kodira C."/>
            <person name="Birren B.W."/>
            <person name="Galagan J.E."/>
            <person name="Torriani S.F."/>
            <person name="McDonald B.A."/>
            <person name="Oliver R.P."/>
        </authorList>
    </citation>
    <scope>NUCLEOTIDE SEQUENCE [LARGE SCALE GENOMIC DNA]</scope>
    <source>
        <strain evidence="6">SN15 / ATCC MYA-4574 / FGSC 10173</strain>
    </source>
</reference>
<feature type="domain" description="AAA+ ATPase" evidence="4">
    <location>
        <begin position="429"/>
        <end position="564"/>
    </location>
</feature>
<dbReference type="InterPro" id="IPR003960">
    <property type="entry name" value="ATPase_AAA_CS"/>
</dbReference>
<dbReference type="PROSITE" id="PS00674">
    <property type="entry name" value="AAA"/>
    <property type="match status" value="1"/>
</dbReference>
<dbReference type="Pfam" id="PF00004">
    <property type="entry name" value="AAA"/>
    <property type="match status" value="2"/>
</dbReference>
<evidence type="ECO:0000256" key="3">
    <source>
        <dbReference type="RuleBase" id="RU003651"/>
    </source>
</evidence>
<dbReference type="GO" id="GO:0042273">
    <property type="term" value="P:ribosomal large subunit biogenesis"/>
    <property type="evidence" value="ECO:0000318"/>
    <property type="project" value="GO_Central"/>
</dbReference>
<proteinExistence type="inferred from homology"/>
<dbReference type="FunFam" id="1.10.8.60:FF:000178">
    <property type="entry name" value="CDC48/VCP homolog, AAA superfamily"/>
    <property type="match status" value="1"/>
</dbReference>
<dbReference type="PANTHER" id="PTHR23077:SF27">
    <property type="entry name" value="ATPASE FAMILY GENE 2 PROTEIN HOMOLOG A"/>
    <property type="match status" value="1"/>
</dbReference>
<evidence type="ECO:0000313" key="6">
    <source>
        <dbReference type="Proteomes" id="UP000001055"/>
    </source>
</evidence>
<protein>
    <recommendedName>
        <fullName evidence="4">AAA+ ATPase domain-containing protein</fullName>
    </recommendedName>
</protein>
<dbReference type="STRING" id="321614.Q0V1G7"/>
<dbReference type="InterPro" id="IPR050168">
    <property type="entry name" value="AAA_ATPase_domain"/>
</dbReference>
<dbReference type="Gene3D" id="3.40.50.300">
    <property type="entry name" value="P-loop containing nucleotide triphosphate hydrolases"/>
    <property type="match status" value="2"/>
</dbReference>